<dbReference type="GO" id="GO:0008173">
    <property type="term" value="F:RNA methyltransferase activity"/>
    <property type="evidence" value="ECO:0007669"/>
    <property type="project" value="InterPro"/>
</dbReference>
<protein>
    <submittedName>
        <fullName evidence="8">rRNA methyltransferase</fullName>
    </submittedName>
</protein>
<keyword evidence="4 6" id="KW-0949">S-adenosyl-L-methionine</keyword>
<evidence type="ECO:0000313" key="8">
    <source>
        <dbReference type="EMBL" id="MCO4291782.1"/>
    </source>
</evidence>
<dbReference type="CDD" id="cd02440">
    <property type="entry name" value="AdoMet_MTases"/>
    <property type="match status" value="1"/>
</dbReference>
<feature type="binding site" evidence="6">
    <location>
        <position position="130"/>
    </location>
    <ligand>
        <name>S-adenosyl-L-methionine</name>
        <dbReference type="ChEBI" id="CHEBI:59789"/>
    </ligand>
</feature>
<dbReference type="SUPFAM" id="SSF53335">
    <property type="entry name" value="S-adenosyl-L-methionine-dependent methyltransferases"/>
    <property type="match status" value="1"/>
</dbReference>
<dbReference type="Gene3D" id="2.30.130.60">
    <property type="match status" value="1"/>
</dbReference>
<feature type="binding site" evidence="6">
    <location>
        <position position="174"/>
    </location>
    <ligand>
        <name>S-adenosyl-L-methionine</name>
        <dbReference type="ChEBI" id="CHEBI:59789"/>
    </ligand>
</feature>
<dbReference type="Pfam" id="PF01189">
    <property type="entry name" value="Methyltr_RsmB-F"/>
    <property type="match status" value="1"/>
</dbReference>
<comment type="caution">
    <text evidence="8">The sequence shown here is derived from an EMBL/GenBank/DDBJ whole genome shotgun (WGS) entry which is preliminary data.</text>
</comment>
<dbReference type="InterPro" id="IPR049560">
    <property type="entry name" value="MeTrfase_RsmB-F_NOP2_cat"/>
</dbReference>
<evidence type="ECO:0000259" key="7">
    <source>
        <dbReference type="PROSITE" id="PS51686"/>
    </source>
</evidence>
<sequence length="457" mass="52063">MKLPPPFKIRMADFLGPELEQFIEALGSESPVSIRINKNKYPFDIAYKPILWTQTGYYLPLRPLFTADPLLHAGAYYVQEASSMFLEQAIQQSLPVKESMNVLDLCAAPGGKSTHLISMFPADSLIVSNEVIKSRVPILSENIQKWGNGNVVVTNNDPKEFKDIKQFFDCIVVDAPCSGEGMFRKNANAVDEWSEDNVQHCALRQRRILADIWPSLKANGILIYSTCTFSKEENEANLAWLCEQYDAENVELNLEETWNVKESSFSGCTGYRFYPHRAEGEGFFLAIVRKKADDSSEFKFPKKRAKSRLLPLEDKNVTPFKEVFINAGNWKYYSKDEDIIAVPIAKAKEVEFLYDSLNVFSAGILVGQHTKKEFRPDHALALSVNLNKSFFSVIKVDKNEALKFLRKDDSVFSGGSEGWNLVEYEGLGLGWVKKIGHRFNNYYPKEWRIRLSLDKLQ</sequence>
<evidence type="ECO:0000256" key="4">
    <source>
        <dbReference type="ARBA" id="ARBA00022691"/>
    </source>
</evidence>
<reference evidence="8" key="1">
    <citation type="submission" date="2022-06" db="EMBL/GenBank/DDBJ databases">
        <title>Solitalea sp. MAHUQ-68 isolated from rhizospheric soil.</title>
        <authorList>
            <person name="Huq M.A."/>
        </authorList>
    </citation>
    <scope>NUCLEOTIDE SEQUENCE</scope>
    <source>
        <strain evidence="8">MAHUQ-68</strain>
    </source>
</reference>
<gene>
    <name evidence="8" type="ORF">NF867_02775</name>
</gene>
<proteinExistence type="inferred from homology"/>
<dbReference type="GO" id="GO:0003723">
    <property type="term" value="F:RNA binding"/>
    <property type="evidence" value="ECO:0007669"/>
    <property type="project" value="UniProtKB-UniRule"/>
</dbReference>
<name>A0A9X2EZ92_9SPHI</name>
<keyword evidence="3 6" id="KW-0808">Transferase</keyword>
<evidence type="ECO:0000256" key="6">
    <source>
        <dbReference type="PROSITE-ProRule" id="PRU01023"/>
    </source>
</evidence>
<evidence type="ECO:0000256" key="1">
    <source>
        <dbReference type="ARBA" id="ARBA00022490"/>
    </source>
</evidence>
<dbReference type="PROSITE" id="PS51686">
    <property type="entry name" value="SAM_MT_RSMB_NOP"/>
    <property type="match status" value="1"/>
</dbReference>
<dbReference type="Gene3D" id="3.30.70.1170">
    <property type="entry name" value="Sun protein, domain 3"/>
    <property type="match status" value="1"/>
</dbReference>
<dbReference type="InterPro" id="IPR023267">
    <property type="entry name" value="RCMT"/>
</dbReference>
<evidence type="ECO:0000256" key="5">
    <source>
        <dbReference type="ARBA" id="ARBA00022884"/>
    </source>
</evidence>
<accession>A0A9X2EZ92</accession>
<dbReference type="Pfam" id="PF17125">
    <property type="entry name" value="Methyltr_RsmF_N"/>
    <property type="match status" value="1"/>
</dbReference>
<dbReference type="Gene3D" id="3.40.50.150">
    <property type="entry name" value="Vaccinia Virus protein VP39"/>
    <property type="match status" value="1"/>
</dbReference>
<dbReference type="InterPro" id="IPR027391">
    <property type="entry name" value="Nol1_Nop2_Fmu_2"/>
</dbReference>
<dbReference type="InterPro" id="IPR029063">
    <property type="entry name" value="SAM-dependent_MTases_sf"/>
</dbReference>
<dbReference type="InterPro" id="IPR031341">
    <property type="entry name" value="Methyltr_RsmF_N"/>
</dbReference>
<dbReference type="Proteomes" id="UP001155182">
    <property type="component" value="Unassembled WGS sequence"/>
</dbReference>
<dbReference type="AlphaFoldDB" id="A0A9X2EZ92"/>
<keyword evidence="9" id="KW-1185">Reference proteome</keyword>
<dbReference type="PRINTS" id="PR02008">
    <property type="entry name" value="RCMTFAMILY"/>
</dbReference>
<dbReference type="Pfam" id="PF13636">
    <property type="entry name" value="Methyltranf_PUA"/>
    <property type="match status" value="1"/>
</dbReference>
<keyword evidence="1" id="KW-0963">Cytoplasm</keyword>
<feature type="active site" description="Nucleophile" evidence="6">
    <location>
        <position position="227"/>
    </location>
</feature>
<evidence type="ECO:0000313" key="9">
    <source>
        <dbReference type="Proteomes" id="UP001155182"/>
    </source>
</evidence>
<feature type="domain" description="SAM-dependent MTase RsmB/NOP-type" evidence="7">
    <location>
        <begin position="1"/>
        <end position="291"/>
    </location>
</feature>
<organism evidence="8 9">
    <name type="scientific">Solitalea agri</name>
    <dbReference type="NCBI Taxonomy" id="2953739"/>
    <lineage>
        <taxon>Bacteria</taxon>
        <taxon>Pseudomonadati</taxon>
        <taxon>Bacteroidota</taxon>
        <taxon>Sphingobacteriia</taxon>
        <taxon>Sphingobacteriales</taxon>
        <taxon>Sphingobacteriaceae</taxon>
        <taxon>Solitalea</taxon>
    </lineage>
</organism>
<dbReference type="EMBL" id="JAMWYS010000009">
    <property type="protein sequence ID" value="MCO4291782.1"/>
    <property type="molecule type" value="Genomic_DNA"/>
</dbReference>
<dbReference type="RefSeq" id="WP_252586018.1">
    <property type="nucleotide sequence ID" value="NZ_JAMWYS010000009.1"/>
</dbReference>
<keyword evidence="5 6" id="KW-0694">RNA-binding</keyword>
<keyword evidence="2 6" id="KW-0489">Methyltransferase</keyword>
<dbReference type="InterPro" id="IPR001678">
    <property type="entry name" value="MeTrfase_RsmB-F_NOP2_dom"/>
</dbReference>
<comment type="similarity">
    <text evidence="6">Belongs to the class I-like SAM-binding methyltransferase superfamily. RsmB/NOP family.</text>
</comment>
<feature type="binding site" evidence="6">
    <location>
        <position position="157"/>
    </location>
    <ligand>
        <name>S-adenosyl-L-methionine</name>
        <dbReference type="ChEBI" id="CHEBI:59789"/>
    </ligand>
</feature>
<evidence type="ECO:0000256" key="3">
    <source>
        <dbReference type="ARBA" id="ARBA00022679"/>
    </source>
</evidence>
<dbReference type="PANTHER" id="PTHR22807">
    <property type="entry name" value="NOP2 YEAST -RELATED NOL1/NOP2/FMU SUN DOMAIN-CONTAINING"/>
    <property type="match status" value="1"/>
</dbReference>
<dbReference type="PANTHER" id="PTHR22807:SF30">
    <property type="entry name" value="28S RRNA (CYTOSINE(4447)-C(5))-METHYLTRANSFERASE-RELATED"/>
    <property type="match status" value="1"/>
</dbReference>
<evidence type="ECO:0000256" key="2">
    <source>
        <dbReference type="ARBA" id="ARBA00022603"/>
    </source>
</evidence>
<dbReference type="GO" id="GO:0001510">
    <property type="term" value="P:RNA methylation"/>
    <property type="evidence" value="ECO:0007669"/>
    <property type="project" value="InterPro"/>
</dbReference>
<feature type="binding site" evidence="6">
    <location>
        <begin position="106"/>
        <end position="112"/>
    </location>
    <ligand>
        <name>S-adenosyl-L-methionine</name>
        <dbReference type="ChEBI" id="CHEBI:59789"/>
    </ligand>
</feature>